<proteinExistence type="predicted"/>
<dbReference type="InterPro" id="IPR050266">
    <property type="entry name" value="AB_hydrolase_sf"/>
</dbReference>
<dbReference type="InterPro" id="IPR000073">
    <property type="entry name" value="AB_hydrolase_1"/>
</dbReference>
<evidence type="ECO:0000259" key="2">
    <source>
        <dbReference type="Pfam" id="PF00561"/>
    </source>
</evidence>
<accession>A0A210QUX2</accession>
<keyword evidence="1" id="KW-0732">Signal</keyword>
<dbReference type="EMBL" id="NEDP02001776">
    <property type="protein sequence ID" value="OWF52539.1"/>
    <property type="molecule type" value="Genomic_DNA"/>
</dbReference>
<name>A0A210QUX2_MIZYE</name>
<protein>
    <submittedName>
        <fullName evidence="3">Mesoderm-specific transcript protein</fullName>
    </submittedName>
</protein>
<evidence type="ECO:0000313" key="4">
    <source>
        <dbReference type="Proteomes" id="UP000242188"/>
    </source>
</evidence>
<dbReference type="InterPro" id="IPR029058">
    <property type="entry name" value="AB_hydrolase_fold"/>
</dbReference>
<dbReference type="GO" id="GO:0047372">
    <property type="term" value="F:monoacylglycerol lipase activity"/>
    <property type="evidence" value="ECO:0007669"/>
    <property type="project" value="TreeGrafter"/>
</dbReference>
<feature type="signal peptide" evidence="1">
    <location>
        <begin position="1"/>
        <end position="22"/>
    </location>
</feature>
<dbReference type="AlphaFoldDB" id="A0A210QUX2"/>
<gene>
    <name evidence="3" type="ORF">KP79_PYT11413</name>
</gene>
<dbReference type="SUPFAM" id="SSF53474">
    <property type="entry name" value="alpha/beta-Hydrolases"/>
    <property type="match status" value="1"/>
</dbReference>
<feature type="domain" description="AB hydrolase-1" evidence="2">
    <location>
        <begin position="61"/>
        <end position="175"/>
    </location>
</feature>
<comment type="caution">
    <text evidence="3">The sequence shown here is derived from an EMBL/GenBank/DDBJ whole genome shotgun (WGS) entry which is preliminary data.</text>
</comment>
<keyword evidence="4" id="KW-1185">Reference proteome</keyword>
<evidence type="ECO:0000313" key="3">
    <source>
        <dbReference type="EMBL" id="OWF52539.1"/>
    </source>
</evidence>
<sequence>MGWPLYTACVTVLLAVVLMVLPNPPLTDRARLWKDRGSFFKFGNHDIFYIDEKGRNPDKGTVLIFHGFPTSSFDWYKVLDDLKDEFGQVVMYDLLGFGFSDKPLSHAFTISEQTDIGEALLLKLGVTQAHILSHDYGDTVALELLARHNKGDGRINIQSLCLSNGGIFPETNHPMPIQWIMKNSVVGPVISKLFYFKFIFKMRFRNVFGVPPSDEEMDDFFSIKLHKDGNLADSRLLNYISERSMYRDRWVGALQTTRVRGLVFDRKRIGNLLHCIGEYPSYNSSDTENRKLLEISTG</sequence>
<dbReference type="Proteomes" id="UP000242188">
    <property type="component" value="Unassembled WGS sequence"/>
</dbReference>
<evidence type="ECO:0000256" key="1">
    <source>
        <dbReference type="SAM" id="SignalP"/>
    </source>
</evidence>
<dbReference type="PANTHER" id="PTHR43798">
    <property type="entry name" value="MONOACYLGLYCEROL LIPASE"/>
    <property type="match status" value="1"/>
</dbReference>
<dbReference type="GO" id="GO:0046464">
    <property type="term" value="P:acylglycerol catabolic process"/>
    <property type="evidence" value="ECO:0007669"/>
    <property type="project" value="TreeGrafter"/>
</dbReference>
<dbReference type="OrthoDB" id="7130006at2759"/>
<dbReference type="GO" id="GO:0016020">
    <property type="term" value="C:membrane"/>
    <property type="evidence" value="ECO:0007669"/>
    <property type="project" value="TreeGrafter"/>
</dbReference>
<feature type="chain" id="PRO_5013165882" evidence="1">
    <location>
        <begin position="23"/>
        <end position="298"/>
    </location>
</feature>
<dbReference type="Pfam" id="PF00561">
    <property type="entry name" value="Abhydrolase_1"/>
    <property type="match status" value="1"/>
</dbReference>
<dbReference type="STRING" id="6573.A0A210QUX2"/>
<dbReference type="PANTHER" id="PTHR43798:SF33">
    <property type="entry name" value="HYDROLASE, PUTATIVE (AFU_ORTHOLOGUE AFUA_2G14860)-RELATED"/>
    <property type="match status" value="1"/>
</dbReference>
<dbReference type="Gene3D" id="3.40.50.1820">
    <property type="entry name" value="alpha/beta hydrolase"/>
    <property type="match status" value="1"/>
</dbReference>
<reference evidence="3 4" key="1">
    <citation type="journal article" date="2017" name="Nat. Ecol. Evol.">
        <title>Scallop genome provides insights into evolution of bilaterian karyotype and development.</title>
        <authorList>
            <person name="Wang S."/>
            <person name="Zhang J."/>
            <person name="Jiao W."/>
            <person name="Li J."/>
            <person name="Xun X."/>
            <person name="Sun Y."/>
            <person name="Guo X."/>
            <person name="Huan P."/>
            <person name="Dong B."/>
            <person name="Zhang L."/>
            <person name="Hu X."/>
            <person name="Sun X."/>
            <person name="Wang J."/>
            <person name="Zhao C."/>
            <person name="Wang Y."/>
            <person name="Wang D."/>
            <person name="Huang X."/>
            <person name="Wang R."/>
            <person name="Lv J."/>
            <person name="Li Y."/>
            <person name="Zhang Z."/>
            <person name="Liu B."/>
            <person name="Lu W."/>
            <person name="Hui Y."/>
            <person name="Liang J."/>
            <person name="Zhou Z."/>
            <person name="Hou R."/>
            <person name="Li X."/>
            <person name="Liu Y."/>
            <person name="Li H."/>
            <person name="Ning X."/>
            <person name="Lin Y."/>
            <person name="Zhao L."/>
            <person name="Xing Q."/>
            <person name="Dou J."/>
            <person name="Li Y."/>
            <person name="Mao J."/>
            <person name="Guo H."/>
            <person name="Dou H."/>
            <person name="Li T."/>
            <person name="Mu C."/>
            <person name="Jiang W."/>
            <person name="Fu Q."/>
            <person name="Fu X."/>
            <person name="Miao Y."/>
            <person name="Liu J."/>
            <person name="Yu Q."/>
            <person name="Li R."/>
            <person name="Liao H."/>
            <person name="Li X."/>
            <person name="Kong Y."/>
            <person name="Jiang Z."/>
            <person name="Chourrout D."/>
            <person name="Li R."/>
            <person name="Bao Z."/>
        </authorList>
    </citation>
    <scope>NUCLEOTIDE SEQUENCE [LARGE SCALE GENOMIC DNA]</scope>
    <source>
        <strain evidence="3 4">PY_sf001</strain>
    </source>
</reference>
<organism evidence="3 4">
    <name type="scientific">Mizuhopecten yessoensis</name>
    <name type="common">Japanese scallop</name>
    <name type="synonym">Patinopecten yessoensis</name>
    <dbReference type="NCBI Taxonomy" id="6573"/>
    <lineage>
        <taxon>Eukaryota</taxon>
        <taxon>Metazoa</taxon>
        <taxon>Spiralia</taxon>
        <taxon>Lophotrochozoa</taxon>
        <taxon>Mollusca</taxon>
        <taxon>Bivalvia</taxon>
        <taxon>Autobranchia</taxon>
        <taxon>Pteriomorphia</taxon>
        <taxon>Pectinida</taxon>
        <taxon>Pectinoidea</taxon>
        <taxon>Pectinidae</taxon>
        <taxon>Mizuhopecten</taxon>
    </lineage>
</organism>